<evidence type="ECO:0000313" key="2">
    <source>
        <dbReference type="WBParaSite" id="Pan_g14308.t1"/>
    </source>
</evidence>
<accession>A0A7E4UYE4</accession>
<dbReference type="WBParaSite" id="Pan_g14308.t1">
    <property type="protein sequence ID" value="Pan_g14308.t1"/>
    <property type="gene ID" value="Pan_g14308"/>
</dbReference>
<reference evidence="1" key="1">
    <citation type="journal article" date="2013" name="Genetics">
        <title>The draft genome and transcriptome of Panagrellus redivivus are shaped by the harsh demands of a free-living lifestyle.</title>
        <authorList>
            <person name="Srinivasan J."/>
            <person name="Dillman A.R."/>
            <person name="Macchietto M.G."/>
            <person name="Heikkinen L."/>
            <person name="Lakso M."/>
            <person name="Fracchia K.M."/>
            <person name="Antoshechkin I."/>
            <person name="Mortazavi A."/>
            <person name="Wong G."/>
            <person name="Sternberg P.W."/>
        </authorList>
    </citation>
    <scope>NUCLEOTIDE SEQUENCE [LARGE SCALE GENOMIC DNA]</scope>
    <source>
        <strain evidence="1">MT8872</strain>
    </source>
</reference>
<proteinExistence type="predicted"/>
<reference evidence="2" key="2">
    <citation type="submission" date="2020-10" db="UniProtKB">
        <authorList>
            <consortium name="WormBaseParasite"/>
        </authorList>
    </citation>
    <scope>IDENTIFICATION</scope>
</reference>
<evidence type="ECO:0000313" key="1">
    <source>
        <dbReference type="Proteomes" id="UP000492821"/>
    </source>
</evidence>
<dbReference type="Proteomes" id="UP000492821">
    <property type="component" value="Unassembled WGS sequence"/>
</dbReference>
<keyword evidence="1" id="KW-1185">Reference proteome</keyword>
<protein>
    <submittedName>
        <fullName evidence="2">HA domain-containing protein</fullName>
    </submittedName>
</protein>
<name>A0A7E4UYE4_PANRE</name>
<organism evidence="1 2">
    <name type="scientific">Panagrellus redivivus</name>
    <name type="common">Microworm</name>
    <dbReference type="NCBI Taxonomy" id="6233"/>
    <lineage>
        <taxon>Eukaryota</taxon>
        <taxon>Metazoa</taxon>
        <taxon>Ecdysozoa</taxon>
        <taxon>Nematoda</taxon>
        <taxon>Chromadorea</taxon>
        <taxon>Rhabditida</taxon>
        <taxon>Tylenchina</taxon>
        <taxon>Panagrolaimomorpha</taxon>
        <taxon>Panagrolaimoidea</taxon>
        <taxon>Panagrolaimidae</taxon>
        <taxon>Panagrellus</taxon>
    </lineage>
</organism>
<sequence length="150" mass="17448">MFQPVEFDINRPVDFESGLNSTDKWVSNLLPKPFMRRKHMKKLGLVKHANFYKCLSDEDKTALNNFTIETTPSCTINNVSKASERRPNSALLSTNEQIEKVASDFNKRPKSAEPAVSIYWHTKRYLQKVSLRKKYEELQYVDIEAMGFKL</sequence>
<dbReference type="AlphaFoldDB" id="A0A7E4UYE4"/>